<proteinExistence type="predicted"/>
<dbReference type="AlphaFoldDB" id="A0A8T2Y3V2"/>
<organism evidence="1 2">
    <name type="scientific">Populus deltoides</name>
    <name type="common">Eastern poplar</name>
    <name type="synonym">Eastern cottonwood</name>
    <dbReference type="NCBI Taxonomy" id="3696"/>
    <lineage>
        <taxon>Eukaryota</taxon>
        <taxon>Viridiplantae</taxon>
        <taxon>Streptophyta</taxon>
        <taxon>Embryophyta</taxon>
        <taxon>Tracheophyta</taxon>
        <taxon>Spermatophyta</taxon>
        <taxon>Magnoliopsida</taxon>
        <taxon>eudicotyledons</taxon>
        <taxon>Gunneridae</taxon>
        <taxon>Pentapetalae</taxon>
        <taxon>rosids</taxon>
        <taxon>fabids</taxon>
        <taxon>Malpighiales</taxon>
        <taxon>Salicaceae</taxon>
        <taxon>Saliceae</taxon>
        <taxon>Populus</taxon>
    </lineage>
</organism>
<sequence length="110" mass="11725">MGLMELLIGFIGLRDFNVYVLRFGGCGGLETGRDSVPKESIVKSPGHVLTAPLAPTNKSVASKVLVSKPSVSDIVVFPILPQRTVLSTSLPHQGVEVSEPRPFNALVETI</sequence>
<keyword evidence="2" id="KW-1185">Reference proteome</keyword>
<dbReference type="Proteomes" id="UP000807159">
    <property type="component" value="Chromosome 8"/>
</dbReference>
<evidence type="ECO:0000313" key="1">
    <source>
        <dbReference type="EMBL" id="KAH8499808.1"/>
    </source>
</evidence>
<evidence type="ECO:0000313" key="2">
    <source>
        <dbReference type="Proteomes" id="UP000807159"/>
    </source>
</evidence>
<comment type="caution">
    <text evidence="1">The sequence shown here is derived from an EMBL/GenBank/DDBJ whole genome shotgun (WGS) entry which is preliminary data.</text>
</comment>
<name>A0A8T2Y3V2_POPDE</name>
<accession>A0A8T2Y3V2</accession>
<gene>
    <name evidence="1" type="ORF">H0E87_015160</name>
</gene>
<protein>
    <submittedName>
        <fullName evidence="1">Uncharacterized protein</fullName>
    </submittedName>
</protein>
<dbReference type="EMBL" id="JACEGQ020000008">
    <property type="protein sequence ID" value="KAH8499808.1"/>
    <property type="molecule type" value="Genomic_DNA"/>
</dbReference>
<reference evidence="1" key="1">
    <citation type="journal article" date="2021" name="J. Hered.">
        <title>Genome Assembly of Salicaceae Populus deltoides (Eastern Cottonwood) I-69 Based on Nanopore Sequencing and Hi-C Technologies.</title>
        <authorList>
            <person name="Bai S."/>
            <person name="Wu H."/>
            <person name="Zhang J."/>
            <person name="Pan Z."/>
            <person name="Zhao W."/>
            <person name="Li Z."/>
            <person name="Tong C."/>
        </authorList>
    </citation>
    <scope>NUCLEOTIDE SEQUENCE</scope>
    <source>
        <tissue evidence="1">Leaf</tissue>
    </source>
</reference>